<gene>
    <name evidence="3" type="ORF">C7450_112234</name>
</gene>
<organism evidence="3 4">
    <name type="scientific">Chelatococcus asaccharovorans</name>
    <dbReference type="NCBI Taxonomy" id="28210"/>
    <lineage>
        <taxon>Bacteria</taxon>
        <taxon>Pseudomonadati</taxon>
        <taxon>Pseudomonadota</taxon>
        <taxon>Alphaproteobacteria</taxon>
        <taxon>Hyphomicrobiales</taxon>
        <taxon>Chelatococcaceae</taxon>
        <taxon>Chelatococcus</taxon>
    </lineage>
</organism>
<reference evidence="3 4" key="1">
    <citation type="submission" date="2018-05" db="EMBL/GenBank/DDBJ databases">
        <title>Genomic Encyclopedia of Type Strains, Phase IV (KMG-IV): sequencing the most valuable type-strain genomes for metagenomic binning, comparative biology and taxonomic classification.</title>
        <authorList>
            <person name="Goeker M."/>
        </authorList>
    </citation>
    <scope>NUCLEOTIDE SEQUENCE [LARGE SCALE GENOMIC DNA]</scope>
    <source>
        <strain evidence="3 4">DSM 6462</strain>
    </source>
</reference>
<evidence type="ECO:0000259" key="2">
    <source>
        <dbReference type="Pfam" id="PF01557"/>
    </source>
</evidence>
<dbReference type="Proteomes" id="UP000248021">
    <property type="component" value="Unassembled WGS sequence"/>
</dbReference>
<dbReference type="InterPro" id="IPR036663">
    <property type="entry name" value="Fumarylacetoacetase_C_sf"/>
</dbReference>
<keyword evidence="4" id="KW-1185">Reference proteome</keyword>
<dbReference type="InterPro" id="IPR011234">
    <property type="entry name" value="Fumarylacetoacetase-like_C"/>
</dbReference>
<evidence type="ECO:0000256" key="1">
    <source>
        <dbReference type="SAM" id="MobiDB-lite"/>
    </source>
</evidence>
<comment type="caution">
    <text evidence="3">The sequence shown here is derived from an EMBL/GenBank/DDBJ whole genome shotgun (WGS) entry which is preliminary data.</text>
</comment>
<name>A0A2V3TZ16_9HYPH</name>
<dbReference type="PANTHER" id="PTHR43211">
    <property type="entry name" value="FUMARYLACETOACETATE HYDROLASE"/>
    <property type="match status" value="1"/>
</dbReference>
<sequence length="331" mass="36241">MKIATFLHNDGTPRLGAVDTSRSTITDLALAAQIRAPEAMGYMRDALALIDGGEEALQMARALEDAAPEAAITPLDAVRLLAPLPVPRSIRDCLVFEQHLINYNAQRAKETGQEPATISQDWYKRPFYYKGNRFSVVGPGADIVWPDYSNSIDFELEIACIIGRKGSDIRPEDALAHIFGFTIFNDFSARDTQAVEKRMGMGSSKAKDFDTGNAIGPWIVTTDEIGDPHRLRMEARINGERWGGGNTSEMYHSFRDMISFISRSETLHPGELIGSGTVGTGCGIELGRSLSPGDTVELEIEKIGILRNRITRRHSGSGSAAPGTPEPHRNR</sequence>
<dbReference type="Pfam" id="PF01557">
    <property type="entry name" value="FAA_hydrolase"/>
    <property type="match status" value="1"/>
</dbReference>
<feature type="domain" description="Fumarylacetoacetase-like C-terminal" evidence="2">
    <location>
        <begin position="106"/>
        <end position="310"/>
    </location>
</feature>
<accession>A0A2V3TZ16</accession>
<dbReference type="AlphaFoldDB" id="A0A2V3TZ16"/>
<dbReference type="RefSeq" id="WP_110377430.1">
    <property type="nucleotide sequence ID" value="NZ_JAHBRY010000002.1"/>
</dbReference>
<dbReference type="EMBL" id="QJJK01000012">
    <property type="protein sequence ID" value="PXW54205.1"/>
    <property type="molecule type" value="Genomic_DNA"/>
</dbReference>
<feature type="region of interest" description="Disordered" evidence="1">
    <location>
        <begin position="309"/>
        <end position="331"/>
    </location>
</feature>
<dbReference type="OrthoDB" id="5197601at2"/>
<proteinExistence type="predicted"/>
<dbReference type="SUPFAM" id="SSF56529">
    <property type="entry name" value="FAH"/>
    <property type="match status" value="1"/>
</dbReference>
<evidence type="ECO:0000313" key="4">
    <source>
        <dbReference type="Proteomes" id="UP000248021"/>
    </source>
</evidence>
<protein>
    <submittedName>
        <fullName evidence="3">2-keto-4-pentenoate hydratase/2-oxohepta-3-ene-1,7-dioic acid hydratase in catechol pathway</fullName>
    </submittedName>
</protein>
<dbReference type="GO" id="GO:0003824">
    <property type="term" value="F:catalytic activity"/>
    <property type="evidence" value="ECO:0007669"/>
    <property type="project" value="InterPro"/>
</dbReference>
<evidence type="ECO:0000313" key="3">
    <source>
        <dbReference type="EMBL" id="PXW54205.1"/>
    </source>
</evidence>
<dbReference type="Gene3D" id="3.90.850.10">
    <property type="entry name" value="Fumarylacetoacetase-like, C-terminal domain"/>
    <property type="match status" value="1"/>
</dbReference>
<dbReference type="PANTHER" id="PTHR43211:SF1">
    <property type="entry name" value="BLL6422 PROTEIN"/>
    <property type="match status" value="1"/>
</dbReference>